<evidence type="ECO:0000313" key="3">
    <source>
        <dbReference type="Proteomes" id="UP000663203"/>
    </source>
</evidence>
<dbReference type="InterPro" id="IPR036249">
    <property type="entry name" value="Thioredoxin-like_sf"/>
</dbReference>
<dbReference type="KEGG" id="hakz:J0X25_14995"/>
<dbReference type="Gene3D" id="3.40.30.10">
    <property type="entry name" value="Glutaredoxin"/>
    <property type="match status" value="1"/>
</dbReference>
<feature type="domain" description="Thioredoxin" evidence="1">
    <location>
        <begin position="18"/>
        <end position="94"/>
    </location>
</feature>
<dbReference type="Proteomes" id="UP000663203">
    <property type="component" value="Chromosome"/>
</dbReference>
<reference evidence="2 3" key="1">
    <citation type="submission" date="2021-03" db="EMBL/GenBank/DDBJ databases">
        <title>Haloterrigena longa sp. nov. and Haloterrigena limicola sp. nov., extremely halophilic archaea isolated from a salt lake.</title>
        <authorList>
            <person name="Henglin C."/>
        </authorList>
    </citation>
    <scope>NUCLEOTIDE SEQUENCE [LARGE SCALE GENOMIC DNA]</scope>
    <source>
        <strain evidence="2 3">KZCA68</strain>
    </source>
</reference>
<accession>A0A8A2VE40</accession>
<dbReference type="CDD" id="cd02947">
    <property type="entry name" value="TRX_family"/>
    <property type="match status" value="1"/>
</dbReference>
<organism evidence="2 3">
    <name type="scientific">Haloterrigena alkaliphila</name>
    <dbReference type="NCBI Taxonomy" id="2816475"/>
    <lineage>
        <taxon>Archaea</taxon>
        <taxon>Methanobacteriati</taxon>
        <taxon>Methanobacteriota</taxon>
        <taxon>Stenosarchaea group</taxon>
        <taxon>Halobacteria</taxon>
        <taxon>Halobacteriales</taxon>
        <taxon>Natrialbaceae</taxon>
        <taxon>Haloterrigena</taxon>
    </lineage>
</organism>
<dbReference type="InterPro" id="IPR013766">
    <property type="entry name" value="Thioredoxin_domain"/>
</dbReference>
<gene>
    <name evidence="2" type="ORF">J0X25_14995</name>
</gene>
<dbReference type="RefSeq" id="WP_207288293.1">
    <property type="nucleotide sequence ID" value="NZ_CP071462.1"/>
</dbReference>
<evidence type="ECO:0000259" key="1">
    <source>
        <dbReference type="Pfam" id="PF00085"/>
    </source>
</evidence>
<dbReference type="SUPFAM" id="SSF52833">
    <property type="entry name" value="Thioredoxin-like"/>
    <property type="match status" value="1"/>
</dbReference>
<dbReference type="EMBL" id="CP071462">
    <property type="protein sequence ID" value="QSW98684.1"/>
    <property type="molecule type" value="Genomic_DNA"/>
</dbReference>
<keyword evidence="3" id="KW-1185">Reference proteome</keyword>
<evidence type="ECO:0000313" key="2">
    <source>
        <dbReference type="EMBL" id="QSW98684.1"/>
    </source>
</evidence>
<dbReference type="AlphaFoldDB" id="A0A8A2VE40"/>
<sequence>MSLETMRPNPTWDAASYEDAVDTLEAHNDELVYKVWGGDWCKDCRKLLPDFGATLEAADVPEDRIQEFSLDRDKQGPGVEEYDVELIPTIVVERAPGGAADAGEEVARFVESEDLPPAVWLAARLEEEL</sequence>
<dbReference type="Pfam" id="PF00085">
    <property type="entry name" value="Thioredoxin"/>
    <property type="match status" value="1"/>
</dbReference>
<dbReference type="GeneID" id="63188638"/>
<protein>
    <submittedName>
        <fullName evidence="2">Thioredoxin family protein</fullName>
    </submittedName>
</protein>
<proteinExistence type="predicted"/>
<name>A0A8A2VE40_9EURY</name>